<sequence>METKVETASGATLNLHQKNDKVLDAFNLDEYVIFKGAADTDSMEKAIENRSAIDRSPQ</sequence>
<dbReference type="OrthoDB" id="4206358at2759"/>
<dbReference type="VEuPathDB" id="FungiDB:AJ78_07418"/>
<dbReference type="EMBL" id="LGRN01000473">
    <property type="protein sequence ID" value="OJD11912.1"/>
    <property type="molecule type" value="Genomic_DNA"/>
</dbReference>
<accession>A0A1J9P668</accession>
<proteinExistence type="predicted"/>
<keyword evidence="2" id="KW-1185">Reference proteome</keyword>
<reference evidence="1 2" key="1">
    <citation type="submission" date="2015-07" db="EMBL/GenBank/DDBJ databases">
        <title>Emmonsia species relationships and genome sequence.</title>
        <authorList>
            <consortium name="The Broad Institute Genomics Platform"/>
            <person name="Cuomo C.A."/>
            <person name="Munoz J.F."/>
            <person name="Imamovic A."/>
            <person name="Priest M.E."/>
            <person name="Young S."/>
            <person name="Clay O.K."/>
            <person name="McEwen J.G."/>
        </authorList>
    </citation>
    <scope>NUCLEOTIDE SEQUENCE [LARGE SCALE GENOMIC DNA]</scope>
    <source>
        <strain evidence="1 2">UAMH 9510</strain>
    </source>
</reference>
<comment type="caution">
    <text evidence="1">The sequence shown here is derived from an EMBL/GenBank/DDBJ whole genome shotgun (WGS) entry which is preliminary data.</text>
</comment>
<organism evidence="1 2">
    <name type="scientific">Emergomyces pasteurianus Ep9510</name>
    <dbReference type="NCBI Taxonomy" id="1447872"/>
    <lineage>
        <taxon>Eukaryota</taxon>
        <taxon>Fungi</taxon>
        <taxon>Dikarya</taxon>
        <taxon>Ascomycota</taxon>
        <taxon>Pezizomycotina</taxon>
        <taxon>Eurotiomycetes</taxon>
        <taxon>Eurotiomycetidae</taxon>
        <taxon>Onygenales</taxon>
        <taxon>Ajellomycetaceae</taxon>
        <taxon>Emergomyces</taxon>
    </lineage>
</organism>
<dbReference type="AlphaFoldDB" id="A0A1J9P668"/>
<gene>
    <name evidence="1" type="ORF">AJ78_07418</name>
</gene>
<evidence type="ECO:0000313" key="2">
    <source>
        <dbReference type="Proteomes" id="UP000182235"/>
    </source>
</evidence>
<protein>
    <submittedName>
        <fullName evidence="1">Uncharacterized protein</fullName>
    </submittedName>
</protein>
<evidence type="ECO:0000313" key="1">
    <source>
        <dbReference type="EMBL" id="OJD11912.1"/>
    </source>
</evidence>
<name>A0A1J9P668_9EURO</name>
<dbReference type="Proteomes" id="UP000182235">
    <property type="component" value="Unassembled WGS sequence"/>
</dbReference>